<dbReference type="Gene3D" id="3.40.605.10">
    <property type="entry name" value="Aldehyde Dehydrogenase, Chain A, domain 1"/>
    <property type="match status" value="1"/>
</dbReference>
<dbReference type="InterPro" id="IPR015590">
    <property type="entry name" value="Aldehyde_DH_dom"/>
</dbReference>
<dbReference type="InterPro" id="IPR013357">
    <property type="entry name" value="Acetaldehyde_DH_acetylating"/>
</dbReference>
<dbReference type="NCBIfam" id="TIGR02518">
    <property type="entry name" value="EutH_ACDH"/>
    <property type="match status" value="1"/>
</dbReference>
<accession>A0A942Z8E5</accession>
<keyword evidence="4" id="KW-1185">Reference proteome</keyword>
<reference evidence="3" key="1">
    <citation type="submission" date="2019-12" db="EMBL/GenBank/DDBJ databases">
        <title>Clostridiaceae gen. nov. sp. nov., isolated from sediment in Xinjiang, China.</title>
        <authorList>
            <person name="Zhang R."/>
        </authorList>
    </citation>
    <scope>NUCLEOTIDE SEQUENCE</scope>
    <source>
        <strain evidence="3">D2Q-11</strain>
    </source>
</reference>
<evidence type="ECO:0000313" key="3">
    <source>
        <dbReference type="EMBL" id="MBS4537845.1"/>
    </source>
</evidence>
<dbReference type="InterPro" id="IPR016163">
    <property type="entry name" value="Ald_DH_C"/>
</dbReference>
<dbReference type="InterPro" id="IPR016162">
    <property type="entry name" value="Ald_DH_N"/>
</dbReference>
<dbReference type="SUPFAM" id="SSF53720">
    <property type="entry name" value="ALDH-like"/>
    <property type="match status" value="1"/>
</dbReference>
<proteinExistence type="predicted"/>
<evidence type="ECO:0000256" key="1">
    <source>
        <dbReference type="ARBA" id="ARBA00023002"/>
    </source>
</evidence>
<dbReference type="GO" id="GO:0008774">
    <property type="term" value="F:acetaldehyde dehydrogenase (acetylating) activity"/>
    <property type="evidence" value="ECO:0007669"/>
    <property type="project" value="UniProtKB-EC"/>
</dbReference>
<evidence type="ECO:0000259" key="2">
    <source>
        <dbReference type="Pfam" id="PF00171"/>
    </source>
</evidence>
<protein>
    <submittedName>
        <fullName evidence="3">Acetaldehyde dehydrogenase (Acetylating)</fullName>
        <ecNumber evidence="3">1.2.1.10</ecNumber>
    </submittedName>
</protein>
<comment type="caution">
    <text evidence="3">The sequence shown here is derived from an EMBL/GenBank/DDBJ whole genome shotgun (WGS) entry which is preliminary data.</text>
</comment>
<sequence>MVIKDKDLKSIQEVRILVEKAKEAQHILSKKSQEEIDKIVKAMADVAYKESDRLAKMAASETGFGVYEDKIIKNKFASKAVYEYIKDMKTIGIIDEDKENKILEIATPVGVIAGLIPSTNPTSTAIYKALIAVKSGNSIVFSPHPAATNCISEVVRVLQQEAKMAGAPEGILNSMTIPTMEGTAALMRHKDIALILATGGSAMVKEAYSSGTPALGVGPGNVPAFIERSADIPLAVKRIVESKTFDNGTICASEQAIVTEDCIKKQVKTELVKQRVYFLTGDEVDKVGRTIQDESGRFNSSIAGRSAIKIAEMAGIKVPRDTKILIAEQKNVGKKYPFSREKLSPILALYSEEDWEKACEKCIELLNYGGLGHSLVIHSRNEDIIREFALKKPVSRILVNTPSSQGAIGASTNLAPSLTLGCGAVGGSATSDNVSPLNLINIRRMAYGVKEVEDIGNEYKDQSIKSKSSFNDMDIERITKIVMTELKKYN</sequence>
<dbReference type="Pfam" id="PF00171">
    <property type="entry name" value="Aldedh"/>
    <property type="match status" value="1"/>
</dbReference>
<dbReference type="Gene3D" id="3.40.309.10">
    <property type="entry name" value="Aldehyde Dehydrogenase, Chain A, domain 2"/>
    <property type="match status" value="1"/>
</dbReference>
<feature type="domain" description="Aldehyde dehydrogenase" evidence="2">
    <location>
        <begin position="12"/>
        <end position="285"/>
    </location>
</feature>
<dbReference type="EMBL" id="WSFT01000022">
    <property type="protein sequence ID" value="MBS4537845.1"/>
    <property type="molecule type" value="Genomic_DNA"/>
</dbReference>
<dbReference type="InterPro" id="IPR016161">
    <property type="entry name" value="Ald_DH/histidinol_DH"/>
</dbReference>
<dbReference type="AlphaFoldDB" id="A0A942Z8E5"/>
<evidence type="ECO:0000313" key="4">
    <source>
        <dbReference type="Proteomes" id="UP000724672"/>
    </source>
</evidence>
<keyword evidence="1 3" id="KW-0560">Oxidoreductase</keyword>
<dbReference type="Proteomes" id="UP000724672">
    <property type="component" value="Unassembled WGS sequence"/>
</dbReference>
<gene>
    <name evidence="3" type="ORF">GOQ27_05190</name>
</gene>
<organism evidence="3 4">
    <name type="scientific">Anaeromonas frigoriresistens</name>
    <dbReference type="NCBI Taxonomy" id="2683708"/>
    <lineage>
        <taxon>Bacteria</taxon>
        <taxon>Bacillati</taxon>
        <taxon>Bacillota</taxon>
        <taxon>Tissierellia</taxon>
        <taxon>Tissierellales</taxon>
        <taxon>Thermohalobacteraceae</taxon>
        <taxon>Anaeromonas</taxon>
    </lineage>
</organism>
<name>A0A942Z8E5_9FIRM</name>
<dbReference type="CDD" id="cd07122">
    <property type="entry name" value="ALDH_F20_ACDH"/>
    <property type="match status" value="1"/>
</dbReference>
<dbReference type="PANTHER" id="PTHR11699">
    <property type="entry name" value="ALDEHYDE DEHYDROGENASE-RELATED"/>
    <property type="match status" value="1"/>
</dbReference>
<dbReference type="EC" id="1.2.1.10" evidence="3"/>